<sequence>MSQRPKGYKVWWFSGGFDDHTILKECALSFIQIPTKFGLLTWSSLEGRGPIRKKSENNRKHAFEILASVAGEILQEEKTSALTNTTCDKDLCNVKNTIQQEQVDRGKFIIMEPLLGEPCNEKAFACIPELQGHWHGNALNKFLHNQENFNSQGSFASEHFDYPETIYVVEKLVVVNSKNIGGSSSCEINGESSHARKIFKGKVEGLTERKPKTELVKSSSIESGTFFVKDGLEDAMDLDASSIGHASLKSNVKSSLFKDCIGLCPFSRPCADVEVVSRDDDRNPSGCSQYGAMPKTSKPLSYIETQRMNLKTKPLFRNERTIYSCQRSQKIFPFKKRKFFDQSTLPTFDGAFHCEDIFNSSNKRTNGNNMVSATESSSSVTSQHASLDSRDYNEDSHGSNNCYTWRWTTCWYLLQRKKVRDNNKTLLQTGISEDDKHSNLGFMLESRHAKMMLPPHTKNPSNLPFSAPGGITRHTTFLMLQAGTSHAFSIPAETNFNSSVGSDLGAVCSLAKASTADKMSDSRALVPVPAIGRRPFTVAEVEALVQAIERLGTGRWRDVKLHAFDKANHQTHIDLKDKWKTLVHTARISPQQRRVELVPQEVLDKVLAAQAYWSYRRQLVKAEV</sequence>
<accession>A0ACC4C2S7</accession>
<evidence type="ECO:0000313" key="1">
    <source>
        <dbReference type="EMBL" id="KAL3585661.1"/>
    </source>
</evidence>
<reference evidence="1 2" key="1">
    <citation type="journal article" date="2024" name="Plant Biotechnol. J.">
        <title>Genome and CRISPR/Cas9 system of a widespread forest tree (Populus alba) in the world.</title>
        <authorList>
            <person name="Liu Y.J."/>
            <person name="Jiang P.F."/>
            <person name="Han X.M."/>
            <person name="Li X.Y."/>
            <person name="Wang H.M."/>
            <person name="Wang Y.J."/>
            <person name="Wang X.X."/>
            <person name="Zeng Q.Y."/>
        </authorList>
    </citation>
    <scope>NUCLEOTIDE SEQUENCE [LARGE SCALE GENOMIC DNA]</scope>
    <source>
        <strain evidence="2">cv. PAL-ZL1</strain>
    </source>
</reference>
<evidence type="ECO:0000313" key="2">
    <source>
        <dbReference type="Proteomes" id="UP000309997"/>
    </source>
</evidence>
<comment type="caution">
    <text evidence="1">The sequence shown here is derived from an EMBL/GenBank/DDBJ whole genome shotgun (WGS) entry which is preliminary data.</text>
</comment>
<organism evidence="1 2">
    <name type="scientific">Populus alba</name>
    <name type="common">White poplar</name>
    <dbReference type="NCBI Taxonomy" id="43335"/>
    <lineage>
        <taxon>Eukaryota</taxon>
        <taxon>Viridiplantae</taxon>
        <taxon>Streptophyta</taxon>
        <taxon>Embryophyta</taxon>
        <taxon>Tracheophyta</taxon>
        <taxon>Spermatophyta</taxon>
        <taxon>Magnoliopsida</taxon>
        <taxon>eudicotyledons</taxon>
        <taxon>Gunneridae</taxon>
        <taxon>Pentapetalae</taxon>
        <taxon>rosids</taxon>
        <taxon>fabids</taxon>
        <taxon>Malpighiales</taxon>
        <taxon>Salicaceae</taxon>
        <taxon>Saliceae</taxon>
        <taxon>Populus</taxon>
    </lineage>
</organism>
<dbReference type="EMBL" id="RCHU02000006">
    <property type="protein sequence ID" value="KAL3585661.1"/>
    <property type="molecule type" value="Genomic_DNA"/>
</dbReference>
<name>A0ACC4C2S7_POPAL</name>
<keyword evidence="2" id="KW-1185">Reference proteome</keyword>
<dbReference type="Proteomes" id="UP000309997">
    <property type="component" value="Unassembled WGS sequence"/>
</dbReference>
<proteinExistence type="predicted"/>
<gene>
    <name evidence="1" type="ORF">D5086_012528</name>
</gene>
<protein>
    <submittedName>
        <fullName evidence="1">Uncharacterized protein</fullName>
    </submittedName>
</protein>